<gene>
    <name evidence="2" type="ORF">K443DRAFT_541776</name>
</gene>
<evidence type="ECO:0000313" key="3">
    <source>
        <dbReference type="Proteomes" id="UP000054477"/>
    </source>
</evidence>
<reference evidence="3" key="2">
    <citation type="submission" date="2015-01" db="EMBL/GenBank/DDBJ databases">
        <title>Evolutionary Origins and Diversification of the Mycorrhizal Mutualists.</title>
        <authorList>
            <consortium name="DOE Joint Genome Institute"/>
            <consortium name="Mycorrhizal Genomics Consortium"/>
            <person name="Kohler A."/>
            <person name="Kuo A."/>
            <person name="Nagy L.G."/>
            <person name="Floudas D."/>
            <person name="Copeland A."/>
            <person name="Barry K.W."/>
            <person name="Cichocki N."/>
            <person name="Veneault-Fourrey C."/>
            <person name="LaButti K."/>
            <person name="Lindquist E.A."/>
            <person name="Lipzen A."/>
            <person name="Lundell T."/>
            <person name="Morin E."/>
            <person name="Murat C."/>
            <person name="Riley R."/>
            <person name="Ohm R."/>
            <person name="Sun H."/>
            <person name="Tunlid A."/>
            <person name="Henrissat B."/>
            <person name="Grigoriev I.V."/>
            <person name="Hibbett D.S."/>
            <person name="Martin F."/>
        </authorList>
    </citation>
    <scope>NUCLEOTIDE SEQUENCE [LARGE SCALE GENOMIC DNA]</scope>
    <source>
        <strain evidence="3">LaAM-08-1</strain>
    </source>
</reference>
<keyword evidence="1" id="KW-0812">Transmembrane</keyword>
<name>A0A0C9XAW9_9AGAR</name>
<dbReference type="AlphaFoldDB" id="A0A0C9XAW9"/>
<reference evidence="2 3" key="1">
    <citation type="submission" date="2014-04" db="EMBL/GenBank/DDBJ databases">
        <authorList>
            <consortium name="DOE Joint Genome Institute"/>
            <person name="Kuo A."/>
            <person name="Kohler A."/>
            <person name="Nagy L.G."/>
            <person name="Floudas D."/>
            <person name="Copeland A."/>
            <person name="Barry K.W."/>
            <person name="Cichocki N."/>
            <person name="Veneault-Fourrey C."/>
            <person name="LaButti K."/>
            <person name="Lindquist E.A."/>
            <person name="Lipzen A."/>
            <person name="Lundell T."/>
            <person name="Morin E."/>
            <person name="Murat C."/>
            <person name="Sun H."/>
            <person name="Tunlid A."/>
            <person name="Henrissat B."/>
            <person name="Grigoriev I.V."/>
            <person name="Hibbett D.S."/>
            <person name="Martin F."/>
            <person name="Nordberg H.P."/>
            <person name="Cantor M.N."/>
            <person name="Hua S.X."/>
        </authorList>
    </citation>
    <scope>NUCLEOTIDE SEQUENCE [LARGE SCALE GENOMIC DNA]</scope>
    <source>
        <strain evidence="2 3">LaAM-08-1</strain>
    </source>
</reference>
<organism evidence="2 3">
    <name type="scientific">Laccaria amethystina LaAM-08-1</name>
    <dbReference type="NCBI Taxonomy" id="1095629"/>
    <lineage>
        <taxon>Eukaryota</taxon>
        <taxon>Fungi</taxon>
        <taxon>Dikarya</taxon>
        <taxon>Basidiomycota</taxon>
        <taxon>Agaricomycotina</taxon>
        <taxon>Agaricomycetes</taxon>
        <taxon>Agaricomycetidae</taxon>
        <taxon>Agaricales</taxon>
        <taxon>Agaricineae</taxon>
        <taxon>Hydnangiaceae</taxon>
        <taxon>Laccaria</taxon>
    </lineage>
</organism>
<feature type="transmembrane region" description="Helical" evidence="1">
    <location>
        <begin position="54"/>
        <end position="74"/>
    </location>
</feature>
<dbReference type="EMBL" id="KN838598">
    <property type="protein sequence ID" value="KIK02026.1"/>
    <property type="molecule type" value="Genomic_DNA"/>
</dbReference>
<accession>A0A0C9XAW9</accession>
<evidence type="ECO:0000256" key="1">
    <source>
        <dbReference type="SAM" id="Phobius"/>
    </source>
</evidence>
<keyword evidence="3" id="KW-1185">Reference proteome</keyword>
<dbReference type="HOGENOM" id="CLU_2373132_0_0_1"/>
<protein>
    <submittedName>
        <fullName evidence="2">Uncharacterized protein</fullName>
    </submittedName>
</protein>
<evidence type="ECO:0000313" key="2">
    <source>
        <dbReference type="EMBL" id="KIK02026.1"/>
    </source>
</evidence>
<proteinExistence type="predicted"/>
<dbReference type="Proteomes" id="UP000054477">
    <property type="component" value="Unassembled WGS sequence"/>
</dbReference>
<keyword evidence="1" id="KW-0472">Membrane</keyword>
<sequence length="95" mass="10352">MLSCHPPYRQPSGHLPVVDVLDDRNRPSDCNRTVTGFVNYQVVGWFVSSANVGFFIPITIINGAACVALVIAMLSDLDAERISVSRNEGNDNCIT</sequence>
<keyword evidence="1" id="KW-1133">Transmembrane helix</keyword>